<evidence type="ECO:0000256" key="2">
    <source>
        <dbReference type="ARBA" id="ARBA00021310"/>
    </source>
</evidence>
<dbReference type="NCBIfam" id="TIGR00613">
    <property type="entry name" value="reco"/>
    <property type="match status" value="1"/>
</dbReference>
<dbReference type="Pfam" id="PF11967">
    <property type="entry name" value="RecO_N"/>
    <property type="match status" value="1"/>
</dbReference>
<evidence type="ECO:0000256" key="1">
    <source>
        <dbReference type="ARBA" id="ARBA00007452"/>
    </source>
</evidence>
<dbReference type="Gene3D" id="1.20.1440.120">
    <property type="entry name" value="Recombination protein O, C-terminal domain"/>
    <property type="match status" value="1"/>
</dbReference>
<dbReference type="InterPro" id="IPR003717">
    <property type="entry name" value="RecO"/>
</dbReference>
<dbReference type="SUPFAM" id="SSF50249">
    <property type="entry name" value="Nucleic acid-binding proteins"/>
    <property type="match status" value="1"/>
</dbReference>
<dbReference type="PANTHER" id="PTHR33991:SF1">
    <property type="entry name" value="DNA REPAIR PROTEIN RECO"/>
    <property type="match status" value="1"/>
</dbReference>
<dbReference type="AlphaFoldDB" id="A0A840UZG7"/>
<evidence type="ECO:0000256" key="6">
    <source>
        <dbReference type="ARBA" id="ARBA00033409"/>
    </source>
</evidence>
<dbReference type="GO" id="GO:0006302">
    <property type="term" value="P:double-strand break repair"/>
    <property type="evidence" value="ECO:0007669"/>
    <property type="project" value="TreeGrafter"/>
</dbReference>
<gene>
    <name evidence="8" type="ORF">HNR46_000607</name>
</gene>
<feature type="domain" description="DNA replication/recombination mediator RecO N-terminal" evidence="7">
    <location>
        <begin position="4"/>
        <end position="74"/>
    </location>
</feature>
<sequence>MEPTEGIITRLTPLTETSLIVHWFTEDAGLIKTVAKGARRPKSPFAGRLDLFFTCSLLWSPSRRSDLHTLREAIPSTTRSTIRQNYTATLLAAYFCRLLEHAVEGDHPEPELHDLLRRALDHVDTSGASLRALTHFEKELARILGLASPRIRAETVLREALGNLPPQRESLLATFAPDRSFPFPEHPSDRNKL</sequence>
<accession>A0A840UZG7</accession>
<keyword evidence="3" id="KW-0227">DNA damage</keyword>
<dbReference type="GO" id="GO:0043590">
    <property type="term" value="C:bacterial nucleoid"/>
    <property type="evidence" value="ECO:0007669"/>
    <property type="project" value="TreeGrafter"/>
</dbReference>
<dbReference type="InterPro" id="IPR022572">
    <property type="entry name" value="DNA_rep/recomb_RecO_N"/>
</dbReference>
<dbReference type="PANTHER" id="PTHR33991">
    <property type="entry name" value="DNA REPAIR PROTEIN RECO"/>
    <property type="match status" value="1"/>
</dbReference>
<dbReference type="RefSeq" id="WP_184015628.1">
    <property type="nucleotide sequence ID" value="NZ_JACHFD010000002.1"/>
</dbReference>
<evidence type="ECO:0000313" key="8">
    <source>
        <dbReference type="EMBL" id="MBB5350383.1"/>
    </source>
</evidence>
<comment type="caution">
    <text evidence="8">The sequence shown here is derived from an EMBL/GenBank/DDBJ whole genome shotgun (WGS) entry which is preliminary data.</text>
</comment>
<dbReference type="EMBL" id="JACHFD010000002">
    <property type="protein sequence ID" value="MBB5350383.1"/>
    <property type="molecule type" value="Genomic_DNA"/>
</dbReference>
<proteinExistence type="inferred from homology"/>
<keyword evidence="5" id="KW-0234">DNA repair</keyword>
<protein>
    <recommendedName>
        <fullName evidence="2">DNA repair protein RecO</fullName>
    </recommendedName>
    <alternativeName>
        <fullName evidence="6">Recombination protein O</fullName>
    </alternativeName>
</protein>
<evidence type="ECO:0000256" key="4">
    <source>
        <dbReference type="ARBA" id="ARBA00023172"/>
    </source>
</evidence>
<dbReference type="Gene3D" id="2.40.50.140">
    <property type="entry name" value="Nucleic acid-binding proteins"/>
    <property type="match status" value="1"/>
</dbReference>
<dbReference type="GO" id="GO:0006310">
    <property type="term" value="P:DNA recombination"/>
    <property type="evidence" value="ECO:0007669"/>
    <property type="project" value="UniProtKB-KW"/>
</dbReference>
<organism evidence="8 9">
    <name type="scientific">Haloferula luteola</name>
    <dbReference type="NCBI Taxonomy" id="595692"/>
    <lineage>
        <taxon>Bacteria</taxon>
        <taxon>Pseudomonadati</taxon>
        <taxon>Verrucomicrobiota</taxon>
        <taxon>Verrucomicrobiia</taxon>
        <taxon>Verrucomicrobiales</taxon>
        <taxon>Verrucomicrobiaceae</taxon>
        <taxon>Haloferula</taxon>
    </lineage>
</organism>
<comment type="similarity">
    <text evidence="1">Belongs to the RecO family.</text>
</comment>
<evidence type="ECO:0000256" key="5">
    <source>
        <dbReference type="ARBA" id="ARBA00023204"/>
    </source>
</evidence>
<evidence type="ECO:0000259" key="7">
    <source>
        <dbReference type="Pfam" id="PF11967"/>
    </source>
</evidence>
<dbReference type="InterPro" id="IPR012340">
    <property type="entry name" value="NA-bd_OB-fold"/>
</dbReference>
<evidence type="ECO:0000313" key="9">
    <source>
        <dbReference type="Proteomes" id="UP000557717"/>
    </source>
</evidence>
<dbReference type="Proteomes" id="UP000557717">
    <property type="component" value="Unassembled WGS sequence"/>
</dbReference>
<name>A0A840UZG7_9BACT</name>
<dbReference type="InterPro" id="IPR042242">
    <property type="entry name" value="RecO_C"/>
</dbReference>
<dbReference type="InterPro" id="IPR037278">
    <property type="entry name" value="ARFGAP/RecO"/>
</dbReference>
<keyword evidence="4" id="KW-0233">DNA recombination</keyword>
<reference evidence="8 9" key="1">
    <citation type="submission" date="2020-08" db="EMBL/GenBank/DDBJ databases">
        <title>Genomic Encyclopedia of Type Strains, Phase IV (KMG-IV): sequencing the most valuable type-strain genomes for metagenomic binning, comparative biology and taxonomic classification.</title>
        <authorList>
            <person name="Goeker M."/>
        </authorList>
    </citation>
    <scope>NUCLEOTIDE SEQUENCE [LARGE SCALE GENOMIC DNA]</scope>
    <source>
        <strain evidence="8 9">YC6886</strain>
    </source>
</reference>
<evidence type="ECO:0000256" key="3">
    <source>
        <dbReference type="ARBA" id="ARBA00022763"/>
    </source>
</evidence>
<keyword evidence="9" id="KW-1185">Reference proteome</keyword>
<dbReference type="SUPFAM" id="SSF57863">
    <property type="entry name" value="ArfGap/RecO-like zinc finger"/>
    <property type="match status" value="1"/>
</dbReference>
<dbReference type="Pfam" id="PF02565">
    <property type="entry name" value="RecO_C"/>
    <property type="match status" value="1"/>
</dbReference>